<dbReference type="PRINTS" id="PR00039">
    <property type="entry name" value="HTHLYSR"/>
</dbReference>
<dbReference type="OrthoDB" id="5964649at2"/>
<dbReference type="InterPro" id="IPR000847">
    <property type="entry name" value="LysR_HTH_N"/>
</dbReference>
<evidence type="ECO:0000256" key="4">
    <source>
        <dbReference type="ARBA" id="ARBA00023163"/>
    </source>
</evidence>
<proteinExistence type="inferred from homology"/>
<dbReference type="AlphaFoldDB" id="A0A1T2L230"/>
<dbReference type="EMBL" id="MPRL01000059">
    <property type="protein sequence ID" value="OOZ39131.1"/>
    <property type="molecule type" value="Genomic_DNA"/>
</dbReference>
<dbReference type="GO" id="GO:0003700">
    <property type="term" value="F:DNA-binding transcription factor activity"/>
    <property type="evidence" value="ECO:0007669"/>
    <property type="project" value="InterPro"/>
</dbReference>
<dbReference type="Proteomes" id="UP000191110">
    <property type="component" value="Unassembled WGS sequence"/>
</dbReference>
<dbReference type="RefSeq" id="WP_078484486.1">
    <property type="nucleotide sequence ID" value="NZ_MPRL01000059.1"/>
</dbReference>
<comment type="caution">
    <text evidence="6">The sequence shown here is derived from an EMBL/GenBank/DDBJ whole genome shotgun (WGS) entry which is preliminary data.</text>
</comment>
<keyword evidence="4" id="KW-0804">Transcription</keyword>
<sequence length="319" mass="36163">METTPALYYKQNRLKQLRAFCMAARTGSISLAAESLFLSQPTVTLQIQALERELEIKVFERRGPHIKLTPEGETLYKLSESLVEGIDKLHESFAATFGEIESGELNIAAGESTILYVLPDPVSQFTEAYPNVKMKLHNVTGRDGLQMLRADEVDFAVGSMLEVPDDIDYYPIVTYYPTLITPVDHPLAEIDEITLEDISPHGLILPPHHLSTWRMVDLVFRQHELTFNVTLEAGGWEIIKKYVERGLGISIVTDVCLTGEERLVRKSLVDYFPTRTYGLVVRQGRFLSPPAKRFIEMMEAFYAGKVQQDPRLAELVERM</sequence>
<evidence type="ECO:0000256" key="3">
    <source>
        <dbReference type="ARBA" id="ARBA00023125"/>
    </source>
</evidence>
<accession>A0A1T2L230</accession>
<dbReference type="Pfam" id="PF03466">
    <property type="entry name" value="LysR_substrate"/>
    <property type="match status" value="1"/>
</dbReference>
<protein>
    <submittedName>
        <fullName evidence="6">LysR family transcriptional regulator</fullName>
    </submittedName>
</protein>
<keyword evidence="2" id="KW-0805">Transcription regulation</keyword>
<evidence type="ECO:0000313" key="6">
    <source>
        <dbReference type="EMBL" id="OOZ39131.1"/>
    </source>
</evidence>
<dbReference type="PROSITE" id="PS50931">
    <property type="entry name" value="HTH_LYSR"/>
    <property type="match status" value="1"/>
</dbReference>
<dbReference type="PANTHER" id="PTHR30419">
    <property type="entry name" value="HTH-TYPE TRANSCRIPTIONAL REGULATOR YBHD"/>
    <property type="match status" value="1"/>
</dbReference>
<keyword evidence="7" id="KW-1185">Reference proteome</keyword>
<dbReference type="InterPro" id="IPR005119">
    <property type="entry name" value="LysR_subst-bd"/>
</dbReference>
<dbReference type="InterPro" id="IPR036388">
    <property type="entry name" value="WH-like_DNA-bd_sf"/>
</dbReference>
<reference evidence="6 7" key="1">
    <citation type="submission" date="2016-11" db="EMBL/GenBank/DDBJ databases">
        <title>Mixed transmission modes and dynamic genome evolution in an obligate animal-bacterial symbiosis.</title>
        <authorList>
            <person name="Russell S.L."/>
            <person name="Corbett-Detig R.B."/>
            <person name="Cavanaugh C.M."/>
        </authorList>
    </citation>
    <scope>NUCLEOTIDE SEQUENCE [LARGE SCALE GENOMIC DNA]</scope>
    <source>
        <strain evidence="6">Sveles-Q1</strain>
    </source>
</reference>
<dbReference type="Gene3D" id="1.10.10.10">
    <property type="entry name" value="Winged helix-like DNA-binding domain superfamily/Winged helix DNA-binding domain"/>
    <property type="match status" value="1"/>
</dbReference>
<dbReference type="CDD" id="cd05466">
    <property type="entry name" value="PBP2_LTTR_substrate"/>
    <property type="match status" value="1"/>
</dbReference>
<comment type="similarity">
    <text evidence="1">Belongs to the LysR transcriptional regulatory family.</text>
</comment>
<evidence type="ECO:0000256" key="2">
    <source>
        <dbReference type="ARBA" id="ARBA00023015"/>
    </source>
</evidence>
<dbReference type="GO" id="GO:0003677">
    <property type="term" value="F:DNA binding"/>
    <property type="evidence" value="ECO:0007669"/>
    <property type="project" value="UniProtKB-KW"/>
</dbReference>
<evidence type="ECO:0000259" key="5">
    <source>
        <dbReference type="PROSITE" id="PS50931"/>
    </source>
</evidence>
<dbReference type="GO" id="GO:0005829">
    <property type="term" value="C:cytosol"/>
    <property type="evidence" value="ECO:0007669"/>
    <property type="project" value="TreeGrafter"/>
</dbReference>
<gene>
    <name evidence="6" type="ORF">BOW53_12835</name>
</gene>
<dbReference type="InterPro" id="IPR036390">
    <property type="entry name" value="WH_DNA-bd_sf"/>
</dbReference>
<organism evidence="6 7">
    <name type="scientific">Solemya pervernicosa gill symbiont</name>
    <dbReference type="NCBI Taxonomy" id="642797"/>
    <lineage>
        <taxon>Bacteria</taxon>
        <taxon>Pseudomonadati</taxon>
        <taxon>Pseudomonadota</taxon>
        <taxon>Gammaproteobacteria</taxon>
        <taxon>sulfur-oxidizing symbionts</taxon>
    </lineage>
</organism>
<dbReference type="InterPro" id="IPR050950">
    <property type="entry name" value="HTH-type_LysR_regulators"/>
</dbReference>
<dbReference type="Gene3D" id="3.40.190.10">
    <property type="entry name" value="Periplasmic binding protein-like II"/>
    <property type="match status" value="2"/>
</dbReference>
<evidence type="ECO:0000256" key="1">
    <source>
        <dbReference type="ARBA" id="ARBA00009437"/>
    </source>
</evidence>
<dbReference type="Pfam" id="PF00126">
    <property type="entry name" value="HTH_1"/>
    <property type="match status" value="1"/>
</dbReference>
<evidence type="ECO:0000313" key="7">
    <source>
        <dbReference type="Proteomes" id="UP000191110"/>
    </source>
</evidence>
<dbReference type="SUPFAM" id="SSF46785">
    <property type="entry name" value="Winged helix' DNA-binding domain"/>
    <property type="match status" value="1"/>
</dbReference>
<dbReference type="SUPFAM" id="SSF53850">
    <property type="entry name" value="Periplasmic binding protein-like II"/>
    <property type="match status" value="1"/>
</dbReference>
<feature type="domain" description="HTH lysR-type" evidence="5">
    <location>
        <begin position="12"/>
        <end position="69"/>
    </location>
</feature>
<keyword evidence="3" id="KW-0238">DNA-binding</keyword>
<name>A0A1T2L230_9GAMM</name>
<dbReference type="PANTHER" id="PTHR30419:SF8">
    <property type="entry name" value="NITROGEN ASSIMILATION TRANSCRIPTIONAL ACTIVATOR-RELATED"/>
    <property type="match status" value="1"/>
</dbReference>